<evidence type="ECO:0000313" key="2">
    <source>
        <dbReference type="EMBL" id="EQD76189.1"/>
    </source>
</evidence>
<organism evidence="2">
    <name type="scientific">mine drainage metagenome</name>
    <dbReference type="NCBI Taxonomy" id="410659"/>
    <lineage>
        <taxon>unclassified sequences</taxon>
        <taxon>metagenomes</taxon>
        <taxon>ecological metagenomes</taxon>
    </lineage>
</organism>
<dbReference type="EMBL" id="AUZX01002536">
    <property type="protein sequence ID" value="EQD76189.1"/>
    <property type="molecule type" value="Genomic_DNA"/>
</dbReference>
<dbReference type="InterPro" id="IPR024560">
    <property type="entry name" value="UPF0313_C"/>
</dbReference>
<evidence type="ECO:0000259" key="1">
    <source>
        <dbReference type="Pfam" id="PF11842"/>
    </source>
</evidence>
<dbReference type="Pfam" id="PF11842">
    <property type="entry name" value="DUF3362"/>
    <property type="match status" value="1"/>
</dbReference>
<protein>
    <recommendedName>
        <fullName evidence="1">UPF0313 domain-containing protein</fullName>
    </recommendedName>
</protein>
<comment type="caution">
    <text evidence="2">The sequence shown here is derived from an EMBL/GenBank/DDBJ whole genome shotgun (WGS) entry which is preliminary data.</text>
</comment>
<reference evidence="2" key="2">
    <citation type="journal article" date="2014" name="ISME J.">
        <title>Microbial stratification in low pH oxic and suboxic macroscopic growths along an acid mine drainage.</title>
        <authorList>
            <person name="Mendez-Garcia C."/>
            <person name="Mesa V."/>
            <person name="Sprenger R.R."/>
            <person name="Richter M."/>
            <person name="Diez M.S."/>
            <person name="Solano J."/>
            <person name="Bargiela R."/>
            <person name="Golyshina O.V."/>
            <person name="Manteca A."/>
            <person name="Ramos J.L."/>
            <person name="Gallego J.R."/>
            <person name="Llorente I."/>
            <person name="Martins Dos Santos V.A."/>
            <person name="Jensen O.N."/>
            <person name="Pelaez A.I."/>
            <person name="Sanchez J."/>
            <person name="Ferrer M."/>
        </authorList>
    </citation>
    <scope>NUCLEOTIDE SEQUENCE</scope>
</reference>
<name>T1D3U3_9ZZZZ</name>
<dbReference type="AlphaFoldDB" id="T1D3U3"/>
<feature type="non-terminal residue" evidence="2">
    <location>
        <position position="1"/>
    </location>
</feature>
<accession>T1D3U3</accession>
<feature type="domain" description="UPF0313" evidence="1">
    <location>
        <begin position="1"/>
        <end position="49"/>
    </location>
</feature>
<reference evidence="2" key="1">
    <citation type="submission" date="2013-08" db="EMBL/GenBank/DDBJ databases">
        <authorList>
            <person name="Mendez C."/>
            <person name="Richter M."/>
            <person name="Ferrer M."/>
            <person name="Sanchez J."/>
        </authorList>
    </citation>
    <scope>NUCLEOTIDE SEQUENCE</scope>
</reference>
<proteinExistence type="predicted"/>
<gene>
    <name evidence="2" type="ORF">B1A_03459</name>
</gene>
<sequence>NPLKRVRRSGGDVPVPKGLKVRRLHKAFLRYHDPNNWPMLREALRRMGRPT</sequence>